<accession>A0A174JX08</accession>
<reference evidence="1 2" key="1">
    <citation type="submission" date="2015-09" db="EMBL/GenBank/DDBJ databases">
        <authorList>
            <consortium name="Pathogen Informatics"/>
        </authorList>
    </citation>
    <scope>NUCLEOTIDE SEQUENCE [LARGE SCALE GENOMIC DNA]</scope>
    <source>
        <strain evidence="1 2">2789STDY5834911</strain>
    </source>
</reference>
<name>A0A174JX08_9FIRM</name>
<sequence>MADTESELKESTELKKLFALWQEKQKEDIDRNLKNVELDKRQLKKLKCTLRDMGISSHFVELLDQEQDCLLINSAEMKDRWKNVLKNAFNMDGCMPGFKMPKDGYEYIFLFKEANDSAKKSMNYDTYPIFNQEYLDKGNVNPWIAGWKDNKSRSGISNKLPKALALYSESLKDSQKVKNNFLKYAAYMNVNKRGGNSCTNHSDQKALLNYARYYREYILREIEILAGPQKQVKIFVCGSKTYFDELIKCLRPEENLKGEKFCFIHINHPSYRRISAEKLAEQMKNSAERK</sequence>
<protein>
    <submittedName>
        <fullName evidence="1">Uncharacterized protein</fullName>
    </submittedName>
</protein>
<organism evidence="1 2">
    <name type="scientific">Blautia wexlerae</name>
    <dbReference type="NCBI Taxonomy" id="418240"/>
    <lineage>
        <taxon>Bacteria</taxon>
        <taxon>Bacillati</taxon>
        <taxon>Bacillota</taxon>
        <taxon>Clostridia</taxon>
        <taxon>Lachnospirales</taxon>
        <taxon>Lachnospiraceae</taxon>
        <taxon>Blautia</taxon>
    </lineage>
</organism>
<dbReference type="EMBL" id="CZAW01000002">
    <property type="protein sequence ID" value="CUP02307.1"/>
    <property type="molecule type" value="Genomic_DNA"/>
</dbReference>
<proteinExistence type="predicted"/>
<evidence type="ECO:0000313" key="2">
    <source>
        <dbReference type="Proteomes" id="UP000095712"/>
    </source>
</evidence>
<dbReference type="OrthoDB" id="2081706at2"/>
<dbReference type="RefSeq" id="WP_055149194.1">
    <property type="nucleotide sequence ID" value="NZ_CZAW01000002.1"/>
</dbReference>
<evidence type="ECO:0000313" key="1">
    <source>
        <dbReference type="EMBL" id="CUP02307.1"/>
    </source>
</evidence>
<gene>
    <name evidence="1" type="ORF">ERS852523_00290</name>
</gene>
<dbReference type="AlphaFoldDB" id="A0A174JX08"/>
<dbReference type="Proteomes" id="UP000095712">
    <property type="component" value="Unassembled WGS sequence"/>
</dbReference>